<keyword evidence="2 6" id="KW-0812">Transmembrane</keyword>
<gene>
    <name evidence="8" type="ORF">PIIN_03569</name>
</gene>
<feature type="domain" description="Sugar phosphate transporter" evidence="7">
    <location>
        <begin position="17"/>
        <end position="316"/>
    </location>
</feature>
<dbReference type="EMBL" id="CAFZ01000059">
    <property type="protein sequence ID" value="CCA69630.1"/>
    <property type="molecule type" value="Genomic_DNA"/>
</dbReference>
<evidence type="ECO:0000256" key="2">
    <source>
        <dbReference type="ARBA" id="ARBA00022692"/>
    </source>
</evidence>
<keyword evidence="4 6" id="KW-0472">Membrane</keyword>
<dbReference type="PANTHER" id="PTHR11132">
    <property type="entry name" value="SOLUTE CARRIER FAMILY 35"/>
    <property type="match status" value="1"/>
</dbReference>
<evidence type="ECO:0000256" key="1">
    <source>
        <dbReference type="ARBA" id="ARBA00004141"/>
    </source>
</evidence>
<accession>G4TE77</accession>
<dbReference type="OrthoDB" id="5547497at2759"/>
<feature type="region of interest" description="Disordered" evidence="5">
    <location>
        <begin position="349"/>
        <end position="408"/>
    </location>
</feature>
<name>G4TE77_SERID</name>
<feature type="transmembrane region" description="Helical" evidence="6">
    <location>
        <begin position="131"/>
        <end position="150"/>
    </location>
</feature>
<feature type="transmembrane region" description="Helical" evidence="6">
    <location>
        <begin position="104"/>
        <end position="124"/>
    </location>
</feature>
<comment type="subcellular location">
    <subcellularLocation>
        <location evidence="1">Membrane</location>
        <topology evidence="1">Multi-pass membrane protein</topology>
    </subcellularLocation>
</comment>
<organism evidence="8 9">
    <name type="scientific">Serendipita indica (strain DSM 11827)</name>
    <name type="common">Root endophyte fungus</name>
    <name type="synonym">Piriformospora indica</name>
    <dbReference type="NCBI Taxonomy" id="1109443"/>
    <lineage>
        <taxon>Eukaryota</taxon>
        <taxon>Fungi</taxon>
        <taxon>Dikarya</taxon>
        <taxon>Basidiomycota</taxon>
        <taxon>Agaricomycotina</taxon>
        <taxon>Agaricomycetes</taxon>
        <taxon>Sebacinales</taxon>
        <taxon>Serendipitaceae</taxon>
        <taxon>Serendipita</taxon>
    </lineage>
</organism>
<evidence type="ECO:0000259" key="7">
    <source>
        <dbReference type="Pfam" id="PF03151"/>
    </source>
</evidence>
<keyword evidence="9" id="KW-1185">Reference proteome</keyword>
<dbReference type="Proteomes" id="UP000007148">
    <property type="component" value="Unassembled WGS sequence"/>
</dbReference>
<dbReference type="InParanoid" id="G4TE77"/>
<dbReference type="FunCoup" id="G4TE77">
    <property type="interactions" value="93"/>
</dbReference>
<feature type="transmembrane region" description="Helical" evidence="6">
    <location>
        <begin position="165"/>
        <end position="185"/>
    </location>
</feature>
<dbReference type="eggNOG" id="KOG1442">
    <property type="taxonomic scope" value="Eukaryota"/>
</dbReference>
<dbReference type="OMA" id="WWTSNIV"/>
<evidence type="ECO:0000313" key="8">
    <source>
        <dbReference type="EMBL" id="CCA69630.1"/>
    </source>
</evidence>
<comment type="caution">
    <text evidence="8">The sequence shown here is derived from an EMBL/GenBank/DDBJ whole genome shotgun (WGS) entry which is preliminary data.</text>
</comment>
<protein>
    <submittedName>
        <fullName evidence="8">Related to GDP-fucose transporter</fullName>
    </submittedName>
</protein>
<keyword evidence="3 6" id="KW-1133">Transmembrane helix</keyword>
<reference evidence="8 9" key="1">
    <citation type="journal article" date="2011" name="PLoS Pathog.">
        <title>Endophytic Life Strategies Decoded by Genome and Transcriptome Analyses of the Mutualistic Root Symbiont Piriformospora indica.</title>
        <authorList>
            <person name="Zuccaro A."/>
            <person name="Lahrmann U."/>
            <person name="Guldener U."/>
            <person name="Langen G."/>
            <person name="Pfiffi S."/>
            <person name="Biedenkopf D."/>
            <person name="Wong P."/>
            <person name="Samans B."/>
            <person name="Grimm C."/>
            <person name="Basiewicz M."/>
            <person name="Murat C."/>
            <person name="Martin F."/>
            <person name="Kogel K.H."/>
        </authorList>
    </citation>
    <scope>NUCLEOTIDE SEQUENCE [LARGE SCALE GENOMIC DNA]</scope>
    <source>
        <strain evidence="8 9">DSM 11827</strain>
    </source>
</reference>
<dbReference type="HOGENOM" id="CLU_044894_0_1_1"/>
<evidence type="ECO:0000256" key="4">
    <source>
        <dbReference type="ARBA" id="ARBA00023136"/>
    </source>
</evidence>
<feature type="transmembrane region" description="Helical" evidence="6">
    <location>
        <begin position="42"/>
        <end position="64"/>
    </location>
</feature>
<evidence type="ECO:0000256" key="3">
    <source>
        <dbReference type="ARBA" id="ARBA00022989"/>
    </source>
</evidence>
<sequence length="408" mass="44369">MAPTEKQPSRWLVTATVLFYMFAAICMIIVNKWVLLKSTTPLFFLLAQLLIAVVLFLITHALGLFKISVFLQWDVCVGLWPMILANVIGLSANNYCLKYVDASFYQIARGLVLPLTVVLSLIFLKASRPSIRVLAACAVVTAGFFVGVLLDGSPSSDSKKANSNMILGVAFGLLSSVTTAGHAIIIKRSLPVVNNDAIELAWYSNVLSSALLIPVMLIVGEGADILDLVSSPLYVDGRMSGLGHFLWGSMVTGLVGWLLSIAGVLSIKITSPITHMVSSAVRGILQSAMGVWVFGDIITTGRGTSIFVILAGSAYYTWAKNEELLEQRAREANAAKSFEVTPIMFDADRRPSNDIESGAEDVPDSGRWHRRSRSHGNGYNSVPLDEIRTPDLTTEERKLDDPRGKYAD</sequence>
<feature type="transmembrane region" description="Helical" evidence="6">
    <location>
        <begin position="246"/>
        <end position="267"/>
    </location>
</feature>
<dbReference type="STRING" id="1109443.G4TE77"/>
<dbReference type="AlphaFoldDB" id="G4TE77"/>
<feature type="transmembrane region" description="Helical" evidence="6">
    <location>
        <begin position="206"/>
        <end position="226"/>
    </location>
</feature>
<evidence type="ECO:0000256" key="5">
    <source>
        <dbReference type="SAM" id="MobiDB-lite"/>
    </source>
</evidence>
<dbReference type="InterPro" id="IPR004853">
    <property type="entry name" value="Sugar_P_trans_dom"/>
</dbReference>
<evidence type="ECO:0000313" key="9">
    <source>
        <dbReference type="Proteomes" id="UP000007148"/>
    </source>
</evidence>
<dbReference type="GO" id="GO:0016020">
    <property type="term" value="C:membrane"/>
    <property type="evidence" value="ECO:0007669"/>
    <property type="project" value="UniProtKB-SubCell"/>
</dbReference>
<dbReference type="Pfam" id="PF03151">
    <property type="entry name" value="TPT"/>
    <property type="match status" value="1"/>
</dbReference>
<proteinExistence type="predicted"/>
<dbReference type="InterPro" id="IPR050186">
    <property type="entry name" value="TPT_transporter"/>
</dbReference>
<feature type="compositionally biased region" description="Basic and acidic residues" evidence="5">
    <location>
        <begin position="385"/>
        <end position="408"/>
    </location>
</feature>
<evidence type="ECO:0000256" key="6">
    <source>
        <dbReference type="SAM" id="Phobius"/>
    </source>
</evidence>
<feature type="transmembrane region" description="Helical" evidence="6">
    <location>
        <begin position="12"/>
        <end position="30"/>
    </location>
</feature>